<evidence type="ECO:0000313" key="2">
    <source>
        <dbReference type="Proteomes" id="UP000741863"/>
    </source>
</evidence>
<evidence type="ECO:0000313" key="1">
    <source>
        <dbReference type="EMBL" id="MBM7630922.1"/>
    </source>
</evidence>
<dbReference type="EMBL" id="JAFBEC010000001">
    <property type="protein sequence ID" value="MBM7630922.1"/>
    <property type="molecule type" value="Genomic_DNA"/>
</dbReference>
<dbReference type="Pfam" id="PF14196">
    <property type="entry name" value="ATC_hydrolase"/>
    <property type="match status" value="1"/>
</dbReference>
<reference evidence="1 2" key="1">
    <citation type="submission" date="2021-01" db="EMBL/GenBank/DDBJ databases">
        <title>Genomic Encyclopedia of Type Strains, Phase IV (KMG-IV): sequencing the most valuable type-strain genomes for metagenomic binning, comparative biology and taxonomic classification.</title>
        <authorList>
            <person name="Goeker M."/>
        </authorList>
    </citation>
    <scope>NUCLEOTIDE SEQUENCE [LARGE SCALE GENOMIC DNA]</scope>
    <source>
        <strain evidence="1 2">DSM 25540</strain>
    </source>
</reference>
<dbReference type="InterPro" id="IPR026002">
    <property type="entry name" value="ATC_hydrolase-like"/>
</dbReference>
<accession>A0ABS2P691</accession>
<keyword evidence="2" id="KW-1185">Reference proteome</keyword>
<name>A0ABS2P691_9BACL</name>
<comment type="caution">
    <text evidence="1">The sequence shown here is derived from an EMBL/GenBank/DDBJ whole genome shotgun (WGS) entry which is preliminary data.</text>
</comment>
<sequence length="232" mass="26792">MSEQTPLAHHSMYRITARLVTYLHESVTESFGDEAKTLIRKGTESFGLARAKSIAERAHQEGEEHILFDYVSESEQPTTEKLDDQVIYPWMATWFAQIAKQVVDQFGEQGKDAIREGVRRFGLQRGGNIANRAEHLGYDNTIEHYLSNYDMGRSDLFEFDTTIHAENIDQTFTKCPFGQQWADENMHEYGILYCEMIDPSIAKGYNKDFEVDHPKFILKEGVCQFDFKLKKS</sequence>
<dbReference type="Proteomes" id="UP000741863">
    <property type="component" value="Unassembled WGS sequence"/>
</dbReference>
<gene>
    <name evidence="1" type="ORF">JOD17_000013</name>
</gene>
<evidence type="ECO:0008006" key="3">
    <source>
        <dbReference type="Google" id="ProtNLM"/>
    </source>
</evidence>
<dbReference type="RefSeq" id="WP_204695087.1">
    <property type="nucleotide sequence ID" value="NZ_JAFBEC010000001.1"/>
</dbReference>
<organism evidence="1 2">
    <name type="scientific">Geomicrobium sediminis</name>
    <dbReference type="NCBI Taxonomy" id="1347788"/>
    <lineage>
        <taxon>Bacteria</taxon>
        <taxon>Bacillati</taxon>
        <taxon>Bacillota</taxon>
        <taxon>Bacilli</taxon>
        <taxon>Bacillales</taxon>
        <taxon>Geomicrobium</taxon>
    </lineage>
</organism>
<protein>
    <recommendedName>
        <fullName evidence="3">L-2-amino-thiazoline-4-carboxylic acid hydrolase</fullName>
    </recommendedName>
</protein>
<proteinExistence type="predicted"/>